<keyword evidence="2" id="KW-0812">Transmembrane</keyword>
<keyword evidence="4" id="KW-1185">Reference proteome</keyword>
<dbReference type="Proteomes" id="UP001231924">
    <property type="component" value="Unassembled WGS sequence"/>
</dbReference>
<evidence type="ECO:0000313" key="3">
    <source>
        <dbReference type="EMBL" id="MDL5155826.1"/>
    </source>
</evidence>
<proteinExistence type="predicted"/>
<organism evidence="3 4">
    <name type="scientific">Actinomycetospora termitidis</name>
    <dbReference type="NCBI Taxonomy" id="3053470"/>
    <lineage>
        <taxon>Bacteria</taxon>
        <taxon>Bacillati</taxon>
        <taxon>Actinomycetota</taxon>
        <taxon>Actinomycetes</taxon>
        <taxon>Pseudonocardiales</taxon>
        <taxon>Pseudonocardiaceae</taxon>
        <taxon>Actinomycetospora</taxon>
    </lineage>
</organism>
<feature type="transmembrane region" description="Helical" evidence="2">
    <location>
        <begin position="48"/>
        <end position="71"/>
    </location>
</feature>
<feature type="compositionally biased region" description="Low complexity" evidence="1">
    <location>
        <begin position="88"/>
        <end position="101"/>
    </location>
</feature>
<gene>
    <name evidence="3" type="ORF">QRT03_07660</name>
</gene>
<keyword evidence="2" id="KW-0472">Membrane</keyword>
<dbReference type="RefSeq" id="WP_286051938.1">
    <property type="nucleotide sequence ID" value="NZ_JASVWF010000001.1"/>
</dbReference>
<reference evidence="3 4" key="1">
    <citation type="submission" date="2023-06" db="EMBL/GenBank/DDBJ databases">
        <title>Actinomycetospora Odt1-22.</title>
        <authorList>
            <person name="Supong K."/>
        </authorList>
    </citation>
    <scope>NUCLEOTIDE SEQUENCE [LARGE SCALE GENOMIC DNA]</scope>
    <source>
        <strain evidence="3 4">Odt1-22</strain>
    </source>
</reference>
<protein>
    <submittedName>
        <fullName evidence="3">Uncharacterized protein</fullName>
    </submittedName>
</protein>
<comment type="caution">
    <text evidence="3">The sequence shown here is derived from an EMBL/GenBank/DDBJ whole genome shotgun (WGS) entry which is preliminary data.</text>
</comment>
<keyword evidence="2" id="KW-1133">Transmembrane helix</keyword>
<name>A0ABT7M590_9PSEU</name>
<sequence>MTAPTGPQSPAWHDTDTDTVRTHAVYAAPADQATPAATKPARTVSARIAAVVGVVAFLLGAGLSMLTGPLLGGGPGGPGDGGPGGPPGTSQQSGTGADTGTAGTGTTGTGTTSS</sequence>
<feature type="compositionally biased region" description="Gly residues" evidence="1">
    <location>
        <begin position="70"/>
        <end position="83"/>
    </location>
</feature>
<evidence type="ECO:0000313" key="4">
    <source>
        <dbReference type="Proteomes" id="UP001231924"/>
    </source>
</evidence>
<feature type="region of interest" description="Disordered" evidence="1">
    <location>
        <begin position="66"/>
        <end position="114"/>
    </location>
</feature>
<evidence type="ECO:0000256" key="2">
    <source>
        <dbReference type="SAM" id="Phobius"/>
    </source>
</evidence>
<accession>A0ABT7M590</accession>
<evidence type="ECO:0000256" key="1">
    <source>
        <dbReference type="SAM" id="MobiDB-lite"/>
    </source>
</evidence>
<dbReference type="EMBL" id="JASVWF010000001">
    <property type="protein sequence ID" value="MDL5155826.1"/>
    <property type="molecule type" value="Genomic_DNA"/>
</dbReference>